<keyword evidence="2" id="KW-1185">Reference proteome</keyword>
<evidence type="ECO:0000313" key="1">
    <source>
        <dbReference type="EMBL" id="CAG5132642.1"/>
    </source>
</evidence>
<evidence type="ECO:0000313" key="2">
    <source>
        <dbReference type="Proteomes" id="UP000678393"/>
    </source>
</evidence>
<proteinExistence type="predicted"/>
<comment type="caution">
    <text evidence="1">The sequence shown here is derived from an EMBL/GenBank/DDBJ whole genome shotgun (WGS) entry which is preliminary data.</text>
</comment>
<reference evidence="1" key="1">
    <citation type="submission" date="2021-04" db="EMBL/GenBank/DDBJ databases">
        <authorList>
            <consortium name="Molecular Ecology Group"/>
        </authorList>
    </citation>
    <scope>NUCLEOTIDE SEQUENCE</scope>
</reference>
<protein>
    <submittedName>
        <fullName evidence="1">Uncharacterized protein</fullName>
    </submittedName>
</protein>
<gene>
    <name evidence="1" type="ORF">CUNI_LOCUS18200</name>
</gene>
<organism evidence="1 2">
    <name type="scientific">Candidula unifasciata</name>
    <dbReference type="NCBI Taxonomy" id="100452"/>
    <lineage>
        <taxon>Eukaryota</taxon>
        <taxon>Metazoa</taxon>
        <taxon>Spiralia</taxon>
        <taxon>Lophotrochozoa</taxon>
        <taxon>Mollusca</taxon>
        <taxon>Gastropoda</taxon>
        <taxon>Heterobranchia</taxon>
        <taxon>Euthyneura</taxon>
        <taxon>Panpulmonata</taxon>
        <taxon>Eupulmonata</taxon>
        <taxon>Stylommatophora</taxon>
        <taxon>Helicina</taxon>
        <taxon>Helicoidea</taxon>
        <taxon>Geomitridae</taxon>
        <taxon>Candidula</taxon>
    </lineage>
</organism>
<name>A0A8S3ZX56_9EUPU</name>
<dbReference type="Proteomes" id="UP000678393">
    <property type="component" value="Unassembled WGS sequence"/>
</dbReference>
<dbReference type="OrthoDB" id="10580695at2759"/>
<sequence length="142" mass="16622">MWEACMTAVYRSGKCEEGGMTWNSNFGNNWHPLKDGLCRDFSEDSMKQAMQQMCATTAPHQRSMVHGHHLDYSRDFNNRQSKMLEEMRQSLPMSLVKSEGSPFPHHFLCSPQAIERHHYPNHHHNIHHHHQHHHHHPAVPPV</sequence>
<dbReference type="EMBL" id="CAJHNH020005556">
    <property type="protein sequence ID" value="CAG5132642.1"/>
    <property type="molecule type" value="Genomic_DNA"/>
</dbReference>
<accession>A0A8S3ZX56</accession>
<dbReference type="AlphaFoldDB" id="A0A8S3ZX56"/>